<sequence length="621" mass="70377">MSSTSGWVMPIFSKDSKWDVWKAQLEVYIAARALTSKKSKALALLQCLSPEIFEQVIDWVSPDQPHETDYDVLMALLKSKFSSKPNLVALRVKFLNEKQELGQATQEYFGKMTQLVGKCDIKSMSADDFAVLVILKGISNDELRQYLMMPTHDISTAEKVQELALSYEQSKQAALDIKNETKPKTFSLNQLDKKRKVSKCLFCGGNYHEKSQCRAKDVFCNNCNRKGHFAKVCRTGKKQNKDQTAKFYLDPNKRKQQMQMDIDLPSNDETDYGNGYSNLLSLSAKSDSYVPPVILESKVNGITVHFQHDSGAVCTVVNEQVWEDLGKPRLKPANMNLRSYNSNIPVLGQCKVNAKFDEKEKEANLIIVKTGASLLGRNWIKLFNIRVEDRLHGSCNQILSDSANNLSAILDKYSEVFSEKLGRCKIKAKLKLKEDAVPKFFKPRNLPYALRDSVAKQLEEREAAGILTHVEHSKWATPIVPILKPNGDVRICGDYKSTINPVMEVDEHPLPRIEDMFHELNGCTVFCKLDLRDAYHQIELEEESRELTTINTHKGLFQYNVLPFGAASAVAIFQKKMEKTVNGIPKVVVFLDDLTVGGKGEKECLERLEQVLQRIMEYGWT</sequence>
<accession>A0AC34FRY1</accession>
<proteinExistence type="predicted"/>
<evidence type="ECO:0000313" key="1">
    <source>
        <dbReference type="Proteomes" id="UP000887579"/>
    </source>
</evidence>
<name>A0AC34FRY1_9BILA</name>
<protein>
    <submittedName>
        <fullName evidence="2">Retrovirus-related Pol poly from transposon</fullName>
    </submittedName>
</protein>
<reference evidence="2" key="1">
    <citation type="submission" date="2022-11" db="UniProtKB">
        <authorList>
            <consortium name="WormBaseParasite"/>
        </authorList>
    </citation>
    <scope>IDENTIFICATION</scope>
</reference>
<dbReference type="WBParaSite" id="ES5_v2.g20183.t1">
    <property type="protein sequence ID" value="ES5_v2.g20183.t1"/>
    <property type="gene ID" value="ES5_v2.g20183"/>
</dbReference>
<organism evidence="1 2">
    <name type="scientific">Panagrolaimus sp. ES5</name>
    <dbReference type="NCBI Taxonomy" id="591445"/>
    <lineage>
        <taxon>Eukaryota</taxon>
        <taxon>Metazoa</taxon>
        <taxon>Ecdysozoa</taxon>
        <taxon>Nematoda</taxon>
        <taxon>Chromadorea</taxon>
        <taxon>Rhabditida</taxon>
        <taxon>Tylenchina</taxon>
        <taxon>Panagrolaimomorpha</taxon>
        <taxon>Panagrolaimoidea</taxon>
        <taxon>Panagrolaimidae</taxon>
        <taxon>Panagrolaimus</taxon>
    </lineage>
</organism>
<evidence type="ECO:0000313" key="2">
    <source>
        <dbReference type="WBParaSite" id="ES5_v2.g20183.t1"/>
    </source>
</evidence>
<dbReference type="Proteomes" id="UP000887579">
    <property type="component" value="Unplaced"/>
</dbReference>